<keyword evidence="2" id="KW-1185">Reference proteome</keyword>
<dbReference type="AlphaFoldDB" id="B4W0Q3"/>
<name>B4W0Q3_9CYAN</name>
<reference evidence="1 2" key="1">
    <citation type="submission" date="2008-07" db="EMBL/GenBank/DDBJ databases">
        <authorList>
            <person name="Tandeau de Marsac N."/>
            <person name="Ferriera S."/>
            <person name="Johnson J."/>
            <person name="Kravitz S."/>
            <person name="Beeson K."/>
            <person name="Sutton G."/>
            <person name="Rogers Y.-H."/>
            <person name="Friedman R."/>
            <person name="Frazier M."/>
            <person name="Venter J.C."/>
        </authorList>
    </citation>
    <scope>NUCLEOTIDE SEQUENCE [LARGE SCALE GENOMIC DNA]</scope>
    <source>
        <strain evidence="1 2">PCC 7420</strain>
    </source>
</reference>
<dbReference type="Proteomes" id="UP000003835">
    <property type="component" value="Unassembled WGS sequence"/>
</dbReference>
<sequence>MVARGKSLILSQYCSVKGRGAGFVGAGFIDNLWQKLIT</sequence>
<gene>
    <name evidence="1" type="ORF">MC7420_8247</name>
</gene>
<accession>B4W0Q3</accession>
<dbReference type="STRING" id="118168.MC7420_8247"/>
<organism evidence="1 2">
    <name type="scientific">Coleofasciculus chthonoplastes PCC 7420</name>
    <dbReference type="NCBI Taxonomy" id="118168"/>
    <lineage>
        <taxon>Bacteria</taxon>
        <taxon>Bacillati</taxon>
        <taxon>Cyanobacteriota</taxon>
        <taxon>Cyanophyceae</taxon>
        <taxon>Coleofasciculales</taxon>
        <taxon>Coleofasciculaceae</taxon>
        <taxon>Coleofasciculus</taxon>
    </lineage>
</organism>
<evidence type="ECO:0000313" key="2">
    <source>
        <dbReference type="Proteomes" id="UP000003835"/>
    </source>
</evidence>
<dbReference type="HOGENOM" id="CLU_3326781_0_0_3"/>
<proteinExistence type="predicted"/>
<evidence type="ECO:0000313" key="1">
    <source>
        <dbReference type="EMBL" id="EDX72155.1"/>
    </source>
</evidence>
<dbReference type="EMBL" id="DS989866">
    <property type="protein sequence ID" value="EDX72155.1"/>
    <property type="molecule type" value="Genomic_DNA"/>
</dbReference>
<protein>
    <submittedName>
        <fullName evidence="1">Uncharacterized protein</fullName>
    </submittedName>
</protein>